<evidence type="ECO:0000313" key="10">
    <source>
        <dbReference type="Proteomes" id="UP000064189"/>
    </source>
</evidence>
<dbReference type="Gene3D" id="1.10.10.10">
    <property type="entry name" value="Winged helix-like DNA-binding domain superfamily/Winged helix DNA-binding domain"/>
    <property type="match status" value="1"/>
</dbReference>
<dbReference type="InterPro" id="IPR002178">
    <property type="entry name" value="PTS_EIIA_type-2_dom"/>
</dbReference>
<dbReference type="Gene3D" id="3.40.50.2300">
    <property type="match status" value="1"/>
</dbReference>
<evidence type="ECO:0000256" key="2">
    <source>
        <dbReference type="ARBA" id="ARBA00022737"/>
    </source>
</evidence>
<dbReference type="Proteomes" id="UP000064189">
    <property type="component" value="Unassembled WGS sequence"/>
</dbReference>
<evidence type="ECO:0000256" key="5">
    <source>
        <dbReference type="SAM" id="MobiDB-lite"/>
    </source>
</evidence>
<dbReference type="Pfam" id="PF00874">
    <property type="entry name" value="PRD"/>
    <property type="match status" value="2"/>
</dbReference>
<dbReference type="SUPFAM" id="SSF63520">
    <property type="entry name" value="PTS-regulatory domain, PRD"/>
    <property type="match status" value="2"/>
</dbReference>
<evidence type="ECO:0000259" key="8">
    <source>
        <dbReference type="PROSITE" id="PS51372"/>
    </source>
</evidence>
<dbReference type="InterPro" id="IPR011608">
    <property type="entry name" value="PRD"/>
</dbReference>
<comment type="caution">
    <text evidence="9">The sequence shown here is derived from an EMBL/GenBank/DDBJ whole genome shotgun (WGS) entry which is preliminary data.</text>
</comment>
<keyword evidence="4" id="KW-0804">Transcription</keyword>
<dbReference type="InterPro" id="IPR036634">
    <property type="entry name" value="PRD_sf"/>
</dbReference>
<dbReference type="Pfam" id="PF00359">
    <property type="entry name" value="PTS_EIIA_2"/>
    <property type="match status" value="1"/>
</dbReference>
<keyword evidence="1" id="KW-0808">Transferase</keyword>
<dbReference type="InterPro" id="IPR036095">
    <property type="entry name" value="PTS_EIIB-like_sf"/>
</dbReference>
<protein>
    <recommendedName>
        <fullName evidence="11">PTS system EIIA component</fullName>
    </recommendedName>
</protein>
<keyword evidence="10" id="KW-1185">Reference proteome</keyword>
<evidence type="ECO:0000256" key="4">
    <source>
        <dbReference type="ARBA" id="ARBA00023163"/>
    </source>
</evidence>
<evidence type="ECO:0000256" key="1">
    <source>
        <dbReference type="ARBA" id="ARBA00022679"/>
    </source>
</evidence>
<dbReference type="Gene3D" id="1.10.1790.10">
    <property type="entry name" value="PRD domain"/>
    <property type="match status" value="2"/>
</dbReference>
<dbReference type="SUPFAM" id="SSF55804">
    <property type="entry name" value="Phoshotransferase/anion transport protein"/>
    <property type="match status" value="1"/>
</dbReference>
<reference evidence="9 10" key="1">
    <citation type="submission" date="2015-11" db="EMBL/GenBank/DDBJ databases">
        <title>Genome Sequence of Bacillus simplex strain VanAntwerpen2.</title>
        <authorList>
            <person name="Couger M.B."/>
        </authorList>
    </citation>
    <scope>NUCLEOTIDE SEQUENCE [LARGE SCALE GENOMIC DNA]</scope>
    <source>
        <strain evidence="9 10">VanAntwerpen02</strain>
    </source>
</reference>
<dbReference type="AlphaFoldDB" id="A0A109MZ43"/>
<dbReference type="SUPFAM" id="SSF52794">
    <property type="entry name" value="PTS system IIB component-like"/>
    <property type="match status" value="1"/>
</dbReference>
<dbReference type="PROSITE" id="PS51094">
    <property type="entry name" value="PTS_EIIA_TYPE_2"/>
    <property type="match status" value="1"/>
</dbReference>
<dbReference type="GO" id="GO:0009401">
    <property type="term" value="P:phosphoenolpyruvate-dependent sugar phosphotransferase system"/>
    <property type="evidence" value="ECO:0007669"/>
    <property type="project" value="InterPro"/>
</dbReference>
<evidence type="ECO:0000313" key="9">
    <source>
        <dbReference type="EMBL" id="KWW20528.1"/>
    </source>
</evidence>
<dbReference type="PROSITE" id="PS51372">
    <property type="entry name" value="PRD_2"/>
    <property type="match status" value="2"/>
</dbReference>
<accession>A0A109MZ43</accession>
<feature type="domain" description="PRD" evidence="8">
    <location>
        <begin position="314"/>
        <end position="420"/>
    </location>
</feature>
<evidence type="ECO:0008006" key="11">
    <source>
        <dbReference type="Google" id="ProtNLM"/>
    </source>
</evidence>
<feature type="domain" description="PRD" evidence="8">
    <location>
        <begin position="210"/>
        <end position="312"/>
    </location>
</feature>
<dbReference type="PANTHER" id="PTHR30185">
    <property type="entry name" value="CRYPTIC BETA-GLUCOSIDE BGL OPERON ANTITERMINATOR"/>
    <property type="match status" value="1"/>
</dbReference>
<feature type="domain" description="PTS EIIA type-2" evidence="6">
    <location>
        <begin position="536"/>
        <end position="682"/>
    </location>
</feature>
<feature type="domain" description="PTS EIIB type-2" evidence="7">
    <location>
        <begin position="422"/>
        <end position="514"/>
    </location>
</feature>
<dbReference type="RefSeq" id="WP_061141959.1">
    <property type="nucleotide sequence ID" value="NZ_LNNH01000016.1"/>
</dbReference>
<evidence type="ECO:0000259" key="6">
    <source>
        <dbReference type="PROSITE" id="PS51094"/>
    </source>
</evidence>
<proteinExistence type="predicted"/>
<dbReference type="InterPro" id="IPR036388">
    <property type="entry name" value="WH-like_DNA-bd_sf"/>
</dbReference>
<dbReference type="GO" id="GO:0008982">
    <property type="term" value="F:protein-N(PI)-phosphohistidine-sugar phosphotransferase activity"/>
    <property type="evidence" value="ECO:0007669"/>
    <property type="project" value="InterPro"/>
</dbReference>
<dbReference type="PROSITE" id="PS51099">
    <property type="entry name" value="PTS_EIIB_TYPE_2"/>
    <property type="match status" value="1"/>
</dbReference>
<dbReference type="Gene3D" id="3.40.930.10">
    <property type="entry name" value="Mannitol-specific EII, Chain A"/>
    <property type="match status" value="1"/>
</dbReference>
<evidence type="ECO:0000259" key="7">
    <source>
        <dbReference type="PROSITE" id="PS51099"/>
    </source>
</evidence>
<sequence>MAEKTQIFISSRQKMIIDRLLESDFPIMPKDMAEELDISLRTCQREIAQLKPIVRSYGLKIMKQFRSGICLVGDEECKGVLADELEKAHQSTSFSPKDRQLGIICDLLRDQTPTKMFVFSQKYYVTEATIGHDLQELEGWLNQFHLTLVRKPGLGIFISGEDKHLRAAITAVVNNQTLPENWLAVFDLLKSGKKEDWQIEKHIPSMYLDLLDLDILHAVGKVLTEAAERHPSLFSNERDRISVSLHLALAVERHKDQNNDLVAADRKLIELYPSSYFIAERLKELLDIQLPEEEINYLILHLYGVQPNLPLEQFQEEETTHLIRIFIEGVKAELNEPLTDPMLSEGLLKHFYPALNRIRNGLPIHNPLLSQIQRDYPVVYEASRKSAESLSNYLGVRIPPAEIAYMAIHVGAALINQQNLKGRVAVVCASGFGTSRLLASRLKQEIPGLQVSEVLSLSELPGWLENNWQVDAIVSTIQIPGITEERLVVVSPILSDNDVQKIKGKLKKQQSSTQRPRSDDHPSEDSSLMGIAHYGEAFAQVMRGLSWMEALPTKEKLAWLHAFVSRSHAVISPEGLIEAFEERERKGSFAIGSIGILHSRTAAVRTLFVNIISLKEAMPWHTESGKKQVVDTLLLLAAPPDAPREHFQLLGELISGLLDDELAGAISSGNKEWTLIAVKEHFQQAYQERILSYARGKQR</sequence>
<keyword evidence="3" id="KW-0805">Transcription regulation</keyword>
<gene>
    <name evidence="9" type="ORF">AS888_18375</name>
</gene>
<dbReference type="EMBL" id="LNNH01000016">
    <property type="protein sequence ID" value="KWW20528.1"/>
    <property type="molecule type" value="Genomic_DNA"/>
</dbReference>
<dbReference type="PANTHER" id="PTHR30185:SF18">
    <property type="entry name" value="TRANSCRIPTIONAL REGULATOR MTLR"/>
    <property type="match status" value="1"/>
</dbReference>
<feature type="region of interest" description="Disordered" evidence="5">
    <location>
        <begin position="504"/>
        <end position="526"/>
    </location>
</feature>
<dbReference type="CDD" id="cd05568">
    <property type="entry name" value="PTS_IIB_bgl_like"/>
    <property type="match status" value="1"/>
</dbReference>
<dbReference type="InterPro" id="IPR016152">
    <property type="entry name" value="PTrfase/Anion_transptr"/>
</dbReference>
<dbReference type="InterPro" id="IPR013011">
    <property type="entry name" value="PTS_EIIB_2"/>
</dbReference>
<organism evidence="9 10">
    <name type="scientific">Peribacillus simplex</name>
    <dbReference type="NCBI Taxonomy" id="1478"/>
    <lineage>
        <taxon>Bacteria</taxon>
        <taxon>Bacillati</taxon>
        <taxon>Bacillota</taxon>
        <taxon>Bacilli</taxon>
        <taxon>Bacillales</taxon>
        <taxon>Bacillaceae</taxon>
        <taxon>Peribacillus</taxon>
    </lineage>
</organism>
<evidence type="ECO:0000256" key="3">
    <source>
        <dbReference type="ARBA" id="ARBA00023015"/>
    </source>
</evidence>
<name>A0A109MZ43_9BACI</name>
<keyword evidence="2" id="KW-0677">Repeat</keyword>
<dbReference type="GO" id="GO:0006355">
    <property type="term" value="P:regulation of DNA-templated transcription"/>
    <property type="evidence" value="ECO:0007669"/>
    <property type="project" value="InterPro"/>
</dbReference>
<dbReference type="InterPro" id="IPR050661">
    <property type="entry name" value="BglG_antiterminators"/>
</dbReference>